<keyword evidence="2" id="KW-1185">Reference proteome</keyword>
<name>A0ABS7YCG1_9BURK</name>
<dbReference type="EMBL" id="JAHYBX010000006">
    <property type="protein sequence ID" value="MCA1857378.1"/>
    <property type="molecule type" value="Genomic_DNA"/>
</dbReference>
<evidence type="ECO:0000313" key="1">
    <source>
        <dbReference type="EMBL" id="MCA1857378.1"/>
    </source>
</evidence>
<accession>A0ABS7YCG1</accession>
<comment type="caution">
    <text evidence="1">The sequence shown here is derived from an EMBL/GenBank/DDBJ whole genome shotgun (WGS) entry which is preliminary data.</text>
</comment>
<gene>
    <name evidence="1" type="ORF">LE190_15800</name>
</gene>
<organism evidence="1 2">
    <name type="scientific">Massilia hydrophila</name>
    <dbReference type="NCBI Taxonomy" id="3044279"/>
    <lineage>
        <taxon>Bacteria</taxon>
        <taxon>Pseudomonadati</taxon>
        <taxon>Pseudomonadota</taxon>
        <taxon>Betaproteobacteria</taxon>
        <taxon>Burkholderiales</taxon>
        <taxon>Oxalobacteraceae</taxon>
        <taxon>Telluria group</taxon>
        <taxon>Massilia</taxon>
    </lineage>
</organism>
<sequence>MSRHATIRGSIRYTSNKPERLGQERGREYFSVTRQRDGVRVMHAHCEIDDAPNVIRDVVMSLDPQWYPIDCSVRLTVGDRYEGTGLFRFSETQADAELTNRRDGRISQRIALQERVRWLGAHPICGDALCLSIYDLAQGPGRQFFPNLMLTSPDHRGATGPMLFALGFGLEFVGREDITVLAGSFKALHFRYVDTAGELPDEHPPYDVWCTDDGNYIFLKGCVGGYMQTAYELAELVIDAG</sequence>
<proteinExistence type="predicted"/>
<protein>
    <submittedName>
        <fullName evidence="1">DUF3108 domain-containing protein</fullName>
    </submittedName>
</protein>
<reference evidence="1 2" key="1">
    <citation type="submission" date="2021-07" db="EMBL/GenBank/DDBJ databases">
        <title>Characterization of Violacein-producing bacteria and related species.</title>
        <authorList>
            <person name="Wilson H.S."/>
            <person name="De Leon M.E."/>
        </authorList>
    </citation>
    <scope>NUCLEOTIDE SEQUENCE [LARGE SCALE GENOMIC DNA]</scope>
    <source>
        <strain evidence="1 2">HSC-2F05</strain>
    </source>
</reference>
<dbReference type="Proteomes" id="UP001198602">
    <property type="component" value="Unassembled WGS sequence"/>
</dbReference>
<dbReference type="RefSeq" id="WP_225239594.1">
    <property type="nucleotide sequence ID" value="NZ_JAHYBX010000006.1"/>
</dbReference>
<evidence type="ECO:0000313" key="2">
    <source>
        <dbReference type="Proteomes" id="UP001198602"/>
    </source>
</evidence>